<evidence type="ECO:0000313" key="11">
    <source>
        <dbReference type="Proteomes" id="UP000011991"/>
    </source>
</evidence>
<protein>
    <recommendedName>
        <fullName evidence="9">SecDF P1 head subdomain domain-containing protein</fullName>
    </recommendedName>
</protein>
<evidence type="ECO:0000256" key="2">
    <source>
        <dbReference type="ARBA" id="ARBA00022475"/>
    </source>
</evidence>
<feature type="transmembrane region" description="Helical" evidence="8">
    <location>
        <begin position="21"/>
        <end position="47"/>
    </location>
</feature>
<dbReference type="PANTHER" id="PTHR30081">
    <property type="entry name" value="PROTEIN-EXPORT MEMBRANE PROTEIN SEC"/>
    <property type="match status" value="1"/>
</dbReference>
<keyword evidence="5 8" id="KW-1133">Transmembrane helix</keyword>
<dbReference type="Proteomes" id="UP000011991">
    <property type="component" value="Unassembled WGS sequence"/>
</dbReference>
<organism evidence="10 11">
    <name type="scientific">Rhodopirellula maiorica SM1</name>
    <dbReference type="NCBI Taxonomy" id="1265738"/>
    <lineage>
        <taxon>Bacteria</taxon>
        <taxon>Pseudomonadati</taxon>
        <taxon>Planctomycetota</taxon>
        <taxon>Planctomycetia</taxon>
        <taxon>Pirellulales</taxon>
        <taxon>Pirellulaceae</taxon>
        <taxon>Novipirellula</taxon>
    </lineage>
</organism>
<dbReference type="GO" id="GO:0005886">
    <property type="term" value="C:plasma membrane"/>
    <property type="evidence" value="ECO:0007669"/>
    <property type="project" value="TreeGrafter"/>
</dbReference>
<comment type="caution">
    <text evidence="10">The sequence shown here is derived from an EMBL/GenBank/DDBJ whole genome shotgun (WGS) entry which is preliminary data.</text>
</comment>
<evidence type="ECO:0000256" key="3">
    <source>
        <dbReference type="ARBA" id="ARBA00022692"/>
    </source>
</evidence>
<gene>
    <name evidence="10" type="ORF">RMSM_07728</name>
</gene>
<dbReference type="InterPro" id="IPR022813">
    <property type="entry name" value="SecD/SecF_arch_bac"/>
</dbReference>
<dbReference type="PATRIC" id="fig|1265738.3.peg.7717"/>
<dbReference type="AlphaFoldDB" id="M5RJ08"/>
<keyword evidence="3 8" id="KW-0812">Transmembrane</keyword>
<evidence type="ECO:0000256" key="5">
    <source>
        <dbReference type="ARBA" id="ARBA00022989"/>
    </source>
</evidence>
<proteinExistence type="predicted"/>
<evidence type="ECO:0000256" key="4">
    <source>
        <dbReference type="ARBA" id="ARBA00022927"/>
    </source>
</evidence>
<dbReference type="GO" id="GO:0015031">
    <property type="term" value="P:protein transport"/>
    <property type="evidence" value="ECO:0007669"/>
    <property type="project" value="UniProtKB-KW"/>
</dbReference>
<evidence type="ECO:0000256" key="8">
    <source>
        <dbReference type="SAM" id="Phobius"/>
    </source>
</evidence>
<keyword evidence="1" id="KW-0813">Transport</keyword>
<evidence type="ECO:0000259" key="9">
    <source>
        <dbReference type="Pfam" id="PF22599"/>
    </source>
</evidence>
<sequence>MSKQSNVPAGHPDEHRSSDKRFLVVLIAVGMVLLVALAAGAAFAWLFQGSTPGTRLVYSIERSDPYSEAVSGDDLTEPLRRRLRHSFGAGLAVNALDEDQVEVILPTRDAIQIANAKRLLRSAGVLRFLPIANQTKHANLLNLAKASSQTPSTSRDVLDDNGSVVGRWVTVGRDATAKTGDDVTPLTVQLNSLTVRDTQTGEVMQLPSNLLGNDSEVKIARWMNTQNIPSIDVLAVVESEHAVGGEDLAFAAATFDQNGNPAVAINFSNAGAAKMLALTTANTPSGNTQTQLGIVLDDQLLTAPNILQPIRGEARITGNFTRAETDLIVQILKAGQLPAKLNPEPISETQVNAPYNLLDLISP</sequence>
<dbReference type="Gene3D" id="3.30.1360.200">
    <property type="match status" value="1"/>
</dbReference>
<evidence type="ECO:0000313" key="10">
    <source>
        <dbReference type="EMBL" id="EMI15352.1"/>
    </source>
</evidence>
<accession>M5RJ08</accession>
<dbReference type="OrthoDB" id="240987at2"/>
<keyword evidence="7 8" id="KW-0472">Membrane</keyword>
<dbReference type="InterPro" id="IPR054384">
    <property type="entry name" value="SecDF_P1_head"/>
</dbReference>
<keyword evidence="4" id="KW-0653">Protein transport</keyword>
<dbReference type="RefSeq" id="WP_008709531.1">
    <property type="nucleotide sequence ID" value="NZ_ANOG01001108.1"/>
</dbReference>
<dbReference type="EMBL" id="ANOG01001108">
    <property type="protein sequence ID" value="EMI15352.1"/>
    <property type="molecule type" value="Genomic_DNA"/>
</dbReference>
<name>M5RJ08_9BACT</name>
<keyword evidence="11" id="KW-1185">Reference proteome</keyword>
<feature type="domain" description="SecDF P1 head subdomain" evidence="9">
    <location>
        <begin position="235"/>
        <end position="339"/>
    </location>
</feature>
<dbReference type="PANTHER" id="PTHR30081:SF1">
    <property type="entry name" value="PROTEIN TRANSLOCASE SUBUNIT SECD"/>
    <property type="match status" value="1"/>
</dbReference>
<dbReference type="Pfam" id="PF22599">
    <property type="entry name" value="SecDF_P1_head"/>
    <property type="match status" value="1"/>
</dbReference>
<evidence type="ECO:0000256" key="7">
    <source>
        <dbReference type="ARBA" id="ARBA00023136"/>
    </source>
</evidence>
<keyword evidence="6" id="KW-0811">Translocation</keyword>
<dbReference type="Gene3D" id="3.30.70.3220">
    <property type="match status" value="1"/>
</dbReference>
<reference evidence="10 11" key="1">
    <citation type="journal article" date="2013" name="Mar. Genomics">
        <title>Expression of sulfatases in Rhodopirellula baltica and the diversity of sulfatases in the genus Rhodopirellula.</title>
        <authorList>
            <person name="Wegner C.E."/>
            <person name="Richter-Heitmann T."/>
            <person name="Klindworth A."/>
            <person name="Klockow C."/>
            <person name="Richter M."/>
            <person name="Achstetter T."/>
            <person name="Glockner F.O."/>
            <person name="Harder J."/>
        </authorList>
    </citation>
    <scope>NUCLEOTIDE SEQUENCE [LARGE SCALE GENOMIC DNA]</scope>
    <source>
        <strain evidence="10 11">SM1</strain>
    </source>
</reference>
<keyword evidence="2" id="KW-1003">Cell membrane</keyword>
<evidence type="ECO:0000256" key="6">
    <source>
        <dbReference type="ARBA" id="ARBA00023010"/>
    </source>
</evidence>
<evidence type="ECO:0000256" key="1">
    <source>
        <dbReference type="ARBA" id="ARBA00022448"/>
    </source>
</evidence>